<dbReference type="AlphaFoldDB" id="A0AAV9GXR5"/>
<dbReference type="Gene3D" id="3.40.50.300">
    <property type="entry name" value="P-loop containing nucleotide triphosphate hydrolases"/>
    <property type="match status" value="1"/>
</dbReference>
<reference evidence="2" key="1">
    <citation type="journal article" date="2023" name="Mol. Phylogenet. Evol.">
        <title>Genome-scale phylogeny and comparative genomics of the fungal order Sordariales.</title>
        <authorList>
            <person name="Hensen N."/>
            <person name="Bonometti L."/>
            <person name="Westerberg I."/>
            <person name="Brannstrom I.O."/>
            <person name="Guillou S."/>
            <person name="Cros-Aarteil S."/>
            <person name="Calhoun S."/>
            <person name="Haridas S."/>
            <person name="Kuo A."/>
            <person name="Mondo S."/>
            <person name="Pangilinan J."/>
            <person name="Riley R."/>
            <person name="LaButti K."/>
            <person name="Andreopoulos B."/>
            <person name="Lipzen A."/>
            <person name="Chen C."/>
            <person name="Yan M."/>
            <person name="Daum C."/>
            <person name="Ng V."/>
            <person name="Clum A."/>
            <person name="Steindorff A."/>
            <person name="Ohm R.A."/>
            <person name="Martin F."/>
            <person name="Silar P."/>
            <person name="Natvig D.O."/>
            <person name="Lalanne C."/>
            <person name="Gautier V."/>
            <person name="Ament-Velasquez S.L."/>
            <person name="Kruys A."/>
            <person name="Hutchinson M.I."/>
            <person name="Powell A.J."/>
            <person name="Barry K."/>
            <person name="Miller A.N."/>
            <person name="Grigoriev I.V."/>
            <person name="Debuchy R."/>
            <person name="Gladieux P."/>
            <person name="Hiltunen Thoren M."/>
            <person name="Johannesson H."/>
        </authorList>
    </citation>
    <scope>NUCLEOTIDE SEQUENCE</scope>
    <source>
        <strain evidence="2">PSN243</strain>
    </source>
</reference>
<accession>A0AAV9GXR5</accession>
<dbReference type="InterPro" id="IPR002182">
    <property type="entry name" value="NB-ARC"/>
</dbReference>
<protein>
    <submittedName>
        <fullName evidence="2">P-loop containing nucleoside triphosphate hydrolase protein</fullName>
    </submittedName>
</protein>
<evidence type="ECO:0000259" key="1">
    <source>
        <dbReference type="Pfam" id="PF00931"/>
    </source>
</evidence>
<dbReference type="GO" id="GO:0043531">
    <property type="term" value="F:ADP binding"/>
    <property type="evidence" value="ECO:0007669"/>
    <property type="project" value="InterPro"/>
</dbReference>
<feature type="domain" description="NB-ARC" evidence="1">
    <location>
        <begin position="119"/>
        <end position="244"/>
    </location>
</feature>
<reference evidence="2" key="2">
    <citation type="submission" date="2023-05" db="EMBL/GenBank/DDBJ databases">
        <authorList>
            <consortium name="Lawrence Berkeley National Laboratory"/>
            <person name="Steindorff A."/>
            <person name="Hensen N."/>
            <person name="Bonometti L."/>
            <person name="Westerberg I."/>
            <person name="Brannstrom I.O."/>
            <person name="Guillou S."/>
            <person name="Cros-Aarteil S."/>
            <person name="Calhoun S."/>
            <person name="Haridas S."/>
            <person name="Kuo A."/>
            <person name="Mondo S."/>
            <person name="Pangilinan J."/>
            <person name="Riley R."/>
            <person name="Labutti K."/>
            <person name="Andreopoulos B."/>
            <person name="Lipzen A."/>
            <person name="Chen C."/>
            <person name="Yanf M."/>
            <person name="Daum C."/>
            <person name="Ng V."/>
            <person name="Clum A."/>
            <person name="Ohm R."/>
            <person name="Martin F."/>
            <person name="Silar P."/>
            <person name="Natvig D."/>
            <person name="Lalanne C."/>
            <person name="Gautier V."/>
            <person name="Ament-Velasquez S.L."/>
            <person name="Kruys A."/>
            <person name="Hutchinson M.I."/>
            <person name="Powell A.J."/>
            <person name="Barry K."/>
            <person name="Miller A.N."/>
            <person name="Grigoriev I.V."/>
            <person name="Debuchy R."/>
            <person name="Gladieux P."/>
            <person name="Thoren M.H."/>
            <person name="Johannesson H."/>
        </authorList>
    </citation>
    <scope>NUCLEOTIDE SEQUENCE</scope>
    <source>
        <strain evidence="2">PSN243</strain>
    </source>
</reference>
<comment type="caution">
    <text evidence="2">The sequence shown here is derived from an EMBL/GenBank/DDBJ whole genome shotgun (WGS) entry which is preliminary data.</text>
</comment>
<dbReference type="Proteomes" id="UP001321760">
    <property type="component" value="Unassembled WGS sequence"/>
</dbReference>
<dbReference type="PANTHER" id="PTHR35205">
    <property type="entry name" value="NB-ARC AND TPR DOMAIN PROTEIN"/>
    <property type="match status" value="1"/>
</dbReference>
<dbReference type="EMBL" id="MU865923">
    <property type="protein sequence ID" value="KAK4452551.1"/>
    <property type="molecule type" value="Genomic_DNA"/>
</dbReference>
<dbReference type="InterPro" id="IPR011990">
    <property type="entry name" value="TPR-like_helical_dom_sf"/>
</dbReference>
<dbReference type="SUPFAM" id="SSF48452">
    <property type="entry name" value="TPR-like"/>
    <property type="match status" value="1"/>
</dbReference>
<dbReference type="GO" id="GO:0016787">
    <property type="term" value="F:hydrolase activity"/>
    <property type="evidence" value="ECO:0007669"/>
    <property type="project" value="UniProtKB-KW"/>
</dbReference>
<gene>
    <name evidence="2" type="ORF">QBC34DRAFT_455329</name>
</gene>
<dbReference type="PANTHER" id="PTHR35205:SF1">
    <property type="entry name" value="ZU5 DOMAIN-CONTAINING PROTEIN"/>
    <property type="match status" value="1"/>
</dbReference>
<evidence type="ECO:0000313" key="3">
    <source>
        <dbReference type="Proteomes" id="UP001321760"/>
    </source>
</evidence>
<organism evidence="2 3">
    <name type="scientific">Podospora aff. communis PSN243</name>
    <dbReference type="NCBI Taxonomy" id="3040156"/>
    <lineage>
        <taxon>Eukaryota</taxon>
        <taxon>Fungi</taxon>
        <taxon>Dikarya</taxon>
        <taxon>Ascomycota</taxon>
        <taxon>Pezizomycotina</taxon>
        <taxon>Sordariomycetes</taxon>
        <taxon>Sordariomycetidae</taxon>
        <taxon>Sordariales</taxon>
        <taxon>Podosporaceae</taxon>
        <taxon>Podospora</taxon>
    </lineage>
</organism>
<keyword evidence="2" id="KW-0378">Hydrolase</keyword>
<dbReference type="Pfam" id="PF00931">
    <property type="entry name" value="NB-ARC"/>
    <property type="match status" value="1"/>
</dbReference>
<dbReference type="InterPro" id="IPR027417">
    <property type="entry name" value="P-loop_NTPase"/>
</dbReference>
<sequence>MEILLRNLAPSIGLIQPAGRHLHFFIKFFTHSIQCHLNQPEIPLRRIERRFTSINQELGEAIARVEKLMTSTSARQLQPRPSTSVGRCLMLPPSRISRCFDRVDVFEDLDRILSSTLTSAFRSVALCGIGGVGKSTVASTYMDARYKENVYHVCLWVQGATPEALRQSFTDIALRLNLPDAQPQKHDDNLNLVQDWFQYAECSWLIVYDNVESSEVLMPYWPASSKGRAIITTRNNSLAFEPASEGIEVTSWDAMMGSQFLLWLLKQRVGRDLALENESALALSERLGGHALIISQMAGLIHRCSFSITDMYMKNPHIVHGRDEVKAIWDMSFRSLDPDSEQLLGVMSFLMPHNIPADFFKGDDTRRFPEALSFCSDVSKFFYETNAMDECEKTCGINMIAAEQLPAGPQREDIKATIISHQAQMAESLGHSDKAVLLNKEGYKIRLAEEPRNARLLCFTAANLGYCSSAAGDNAAGLEWHHKALEWWGSLPDCPPNILANKARCLVLLGDFAAAKELIDIFMLQIRNASFTNWAMIAQ</sequence>
<evidence type="ECO:0000313" key="2">
    <source>
        <dbReference type="EMBL" id="KAK4452551.1"/>
    </source>
</evidence>
<keyword evidence="3" id="KW-1185">Reference proteome</keyword>
<dbReference type="Gene3D" id="1.25.40.10">
    <property type="entry name" value="Tetratricopeptide repeat domain"/>
    <property type="match status" value="1"/>
</dbReference>
<dbReference type="SUPFAM" id="SSF52540">
    <property type="entry name" value="P-loop containing nucleoside triphosphate hydrolases"/>
    <property type="match status" value="1"/>
</dbReference>
<name>A0AAV9GXR5_9PEZI</name>
<proteinExistence type="predicted"/>